<comment type="caution">
    <text evidence="2">The sequence shown here is derived from an EMBL/GenBank/DDBJ whole genome shotgun (WGS) entry which is preliminary data.</text>
</comment>
<dbReference type="SUPFAM" id="SSF55681">
    <property type="entry name" value="Class II aaRS and biotin synthetases"/>
    <property type="match status" value="1"/>
</dbReference>
<dbReference type="GO" id="GO:0006434">
    <property type="term" value="P:seryl-tRNA aminoacylation"/>
    <property type="evidence" value="ECO:0007669"/>
    <property type="project" value="InterPro"/>
</dbReference>
<accession>A0A0F9B8F8</accession>
<dbReference type="InterPro" id="IPR002317">
    <property type="entry name" value="Ser-tRNA-ligase_type_1"/>
</dbReference>
<name>A0A0F9B8F8_9ZZZZ</name>
<dbReference type="Pfam" id="PF00587">
    <property type="entry name" value="tRNA-synt_2b"/>
    <property type="match status" value="1"/>
</dbReference>
<reference evidence="2" key="1">
    <citation type="journal article" date="2015" name="Nature">
        <title>Complex archaea that bridge the gap between prokaryotes and eukaryotes.</title>
        <authorList>
            <person name="Spang A."/>
            <person name="Saw J.H."/>
            <person name="Jorgensen S.L."/>
            <person name="Zaremba-Niedzwiedzka K."/>
            <person name="Martijn J."/>
            <person name="Lind A.E."/>
            <person name="van Eijk R."/>
            <person name="Schleper C."/>
            <person name="Guy L."/>
            <person name="Ettema T.J."/>
        </authorList>
    </citation>
    <scope>NUCLEOTIDE SEQUENCE</scope>
</reference>
<proteinExistence type="predicted"/>
<dbReference type="InterPro" id="IPR045864">
    <property type="entry name" value="aa-tRNA-synth_II/BPL/LPL"/>
</dbReference>
<feature type="non-terminal residue" evidence="2">
    <location>
        <position position="1"/>
    </location>
</feature>
<dbReference type="AlphaFoldDB" id="A0A0F9B8F8"/>
<evidence type="ECO:0000259" key="1">
    <source>
        <dbReference type="Pfam" id="PF00587"/>
    </source>
</evidence>
<dbReference type="InterPro" id="IPR002314">
    <property type="entry name" value="aa-tRNA-synt_IIb"/>
</dbReference>
<dbReference type="Gene3D" id="3.30.930.10">
    <property type="entry name" value="Bira Bifunctional Protein, Domain 2"/>
    <property type="match status" value="1"/>
</dbReference>
<gene>
    <name evidence="2" type="ORF">LCGC14_2820130</name>
</gene>
<dbReference type="GO" id="GO:0005524">
    <property type="term" value="F:ATP binding"/>
    <property type="evidence" value="ECO:0007669"/>
    <property type="project" value="InterPro"/>
</dbReference>
<sequence length="49" mass="5149">DGLSLVGTAEVPVTALHADEILDEADLPLKYFALSTCFRREAGAAGKDT</sequence>
<feature type="domain" description="Aminoacyl-tRNA synthetase class II (G/ P/ S/T)" evidence="1">
    <location>
        <begin position="3"/>
        <end position="43"/>
    </location>
</feature>
<dbReference type="EMBL" id="LAZR01053425">
    <property type="protein sequence ID" value="KKK80776.1"/>
    <property type="molecule type" value="Genomic_DNA"/>
</dbReference>
<evidence type="ECO:0000313" key="2">
    <source>
        <dbReference type="EMBL" id="KKK80776.1"/>
    </source>
</evidence>
<dbReference type="GO" id="GO:0004828">
    <property type="term" value="F:serine-tRNA ligase activity"/>
    <property type="evidence" value="ECO:0007669"/>
    <property type="project" value="InterPro"/>
</dbReference>
<protein>
    <recommendedName>
        <fullName evidence="1">Aminoacyl-tRNA synthetase class II (G/ P/ S/T) domain-containing protein</fullName>
    </recommendedName>
</protein>
<organism evidence="2">
    <name type="scientific">marine sediment metagenome</name>
    <dbReference type="NCBI Taxonomy" id="412755"/>
    <lineage>
        <taxon>unclassified sequences</taxon>
        <taxon>metagenomes</taxon>
        <taxon>ecological metagenomes</taxon>
    </lineage>
</organism>
<dbReference type="PANTHER" id="PTHR11778">
    <property type="entry name" value="SERYL-TRNA SYNTHETASE"/>
    <property type="match status" value="1"/>
</dbReference>